<evidence type="ECO:0000313" key="2">
    <source>
        <dbReference type="EMBL" id="VAX19738.1"/>
    </source>
</evidence>
<gene>
    <name evidence="2" type="ORF">MNBD_IGNAVI01-2073</name>
</gene>
<name>A0A3B1C780_9ZZZZ</name>
<dbReference type="Gene3D" id="2.60.120.460">
    <property type="entry name" value="YjbQ-like"/>
    <property type="match status" value="1"/>
</dbReference>
<dbReference type="SUPFAM" id="SSF111038">
    <property type="entry name" value="YjbQ-like"/>
    <property type="match status" value="1"/>
</dbReference>
<protein>
    <submittedName>
        <fullName evidence="2">Uncharacterized protein AF0741 (Similar to YjbQ)</fullName>
    </submittedName>
</protein>
<dbReference type="Pfam" id="PF01894">
    <property type="entry name" value="YjbQ"/>
    <property type="match status" value="1"/>
</dbReference>
<dbReference type="PIRSF" id="PIRSF004681">
    <property type="entry name" value="UCP004681"/>
    <property type="match status" value="1"/>
</dbReference>
<dbReference type="PANTHER" id="PTHR30615:SF8">
    <property type="entry name" value="UPF0047 PROTEIN C4A8.02C"/>
    <property type="match status" value="1"/>
</dbReference>
<dbReference type="InterPro" id="IPR001602">
    <property type="entry name" value="UPF0047_YjbQ-like"/>
</dbReference>
<dbReference type="AlphaFoldDB" id="A0A3B1C780"/>
<dbReference type="InterPro" id="IPR035917">
    <property type="entry name" value="YjbQ-like_sf"/>
</dbReference>
<dbReference type="PANTHER" id="PTHR30615">
    <property type="entry name" value="UNCHARACTERIZED PROTEIN YJBQ-RELATED"/>
    <property type="match status" value="1"/>
</dbReference>
<accession>A0A3B1C780</accession>
<reference evidence="2" key="1">
    <citation type="submission" date="2018-06" db="EMBL/GenBank/DDBJ databases">
        <authorList>
            <person name="Zhirakovskaya E."/>
        </authorList>
    </citation>
    <scope>NUCLEOTIDE SEQUENCE</scope>
</reference>
<proteinExistence type="inferred from homology"/>
<dbReference type="NCBIfam" id="TIGR00149">
    <property type="entry name" value="TIGR00149_YjbQ"/>
    <property type="match status" value="1"/>
</dbReference>
<comment type="similarity">
    <text evidence="1">Belongs to the UPF0047 family.</text>
</comment>
<evidence type="ECO:0000256" key="1">
    <source>
        <dbReference type="ARBA" id="ARBA00005534"/>
    </source>
</evidence>
<organism evidence="2">
    <name type="scientific">hydrothermal vent metagenome</name>
    <dbReference type="NCBI Taxonomy" id="652676"/>
    <lineage>
        <taxon>unclassified sequences</taxon>
        <taxon>metagenomes</taxon>
        <taxon>ecological metagenomes</taxon>
    </lineage>
</organism>
<dbReference type="EMBL" id="UOGD01000151">
    <property type="protein sequence ID" value="VAX19738.1"/>
    <property type="molecule type" value="Genomic_DNA"/>
</dbReference>
<sequence length="138" mass="15648">MVKTYSFSLETKGFSEMIDITPQVESLLNKSPFTEGSILVFAPGATAGITTIEYEPGLLKDYPKFFEKIIPMSETYHHNETWHDGNGFSHVRASLQGASFTVPFADKELLLGTWQQIILIDFDNRPRHRKIIIQINGE</sequence>